<evidence type="ECO:0000313" key="2">
    <source>
        <dbReference type="Proteomes" id="UP000652761"/>
    </source>
</evidence>
<dbReference type="AlphaFoldDB" id="A0A843VVL0"/>
<comment type="caution">
    <text evidence="1">The sequence shown here is derived from an EMBL/GenBank/DDBJ whole genome shotgun (WGS) entry which is preliminary data.</text>
</comment>
<accession>A0A843VVL0</accession>
<name>A0A843VVL0_COLES</name>
<sequence>MSSSQHGVPDMGSIFVYACIVLCGSVTTKAATKYFSADSKDYDFVYVFFFGDVFKYGEVVNCRKKRVYFQIPEGFFRRSDEQLSPSGWMEGGKDIGFLLGSGDPLTYEHSWADQSLLLRASGSFPTELVTCEAHPFSFQDLKWQTEGIGEEVEMSRERMLRIG</sequence>
<gene>
    <name evidence="1" type="ORF">Taro_033563</name>
</gene>
<dbReference type="Proteomes" id="UP000652761">
    <property type="component" value="Unassembled WGS sequence"/>
</dbReference>
<proteinExistence type="predicted"/>
<evidence type="ECO:0000313" key="1">
    <source>
        <dbReference type="EMBL" id="MQM00819.1"/>
    </source>
</evidence>
<organism evidence="1 2">
    <name type="scientific">Colocasia esculenta</name>
    <name type="common">Wild taro</name>
    <name type="synonym">Arum esculentum</name>
    <dbReference type="NCBI Taxonomy" id="4460"/>
    <lineage>
        <taxon>Eukaryota</taxon>
        <taxon>Viridiplantae</taxon>
        <taxon>Streptophyta</taxon>
        <taxon>Embryophyta</taxon>
        <taxon>Tracheophyta</taxon>
        <taxon>Spermatophyta</taxon>
        <taxon>Magnoliopsida</taxon>
        <taxon>Liliopsida</taxon>
        <taxon>Araceae</taxon>
        <taxon>Aroideae</taxon>
        <taxon>Colocasieae</taxon>
        <taxon>Colocasia</taxon>
    </lineage>
</organism>
<reference evidence="1" key="1">
    <citation type="submission" date="2017-07" db="EMBL/GenBank/DDBJ databases">
        <title>Taro Niue Genome Assembly and Annotation.</title>
        <authorList>
            <person name="Atibalentja N."/>
            <person name="Keating K."/>
            <person name="Fields C.J."/>
        </authorList>
    </citation>
    <scope>NUCLEOTIDE SEQUENCE</scope>
    <source>
        <strain evidence="1">Niue_2</strain>
        <tissue evidence="1">Leaf</tissue>
    </source>
</reference>
<protein>
    <submittedName>
        <fullName evidence="1">Uncharacterized protein</fullName>
    </submittedName>
</protein>
<dbReference type="EMBL" id="NMUH01002572">
    <property type="protein sequence ID" value="MQM00819.1"/>
    <property type="molecule type" value="Genomic_DNA"/>
</dbReference>
<keyword evidence="2" id="KW-1185">Reference proteome</keyword>